<dbReference type="Gene3D" id="2.60.120.260">
    <property type="entry name" value="Galactose-binding domain-like"/>
    <property type="match status" value="1"/>
</dbReference>
<proteinExistence type="predicted"/>
<accession>A0AAV9X790</accession>
<dbReference type="Pfam" id="PF03644">
    <property type="entry name" value="Glyco_hydro_85"/>
    <property type="match status" value="1"/>
</dbReference>
<gene>
    <name evidence="2" type="ORF">TWF694_010845</name>
</gene>
<comment type="caution">
    <text evidence="2">The sequence shown here is derived from an EMBL/GenBank/DDBJ whole genome shotgun (WGS) entry which is preliminary data.</text>
</comment>
<dbReference type="PANTHER" id="PTHR13246">
    <property type="entry name" value="ENDO BETA N-ACETYLGLUCOSAMINIDASE"/>
    <property type="match status" value="1"/>
</dbReference>
<dbReference type="GO" id="GO:0005829">
    <property type="term" value="C:cytosol"/>
    <property type="evidence" value="ECO:0007669"/>
    <property type="project" value="UniProtKB-SubCell"/>
</dbReference>
<dbReference type="GO" id="GO:0033925">
    <property type="term" value="F:mannosyl-glycoprotein endo-beta-N-acetylglucosaminidase activity"/>
    <property type="evidence" value="ECO:0007669"/>
    <property type="project" value="UniProtKB-EC"/>
</dbReference>
<dbReference type="Proteomes" id="UP001365542">
    <property type="component" value="Unassembled WGS sequence"/>
</dbReference>
<reference evidence="2 3" key="1">
    <citation type="submission" date="2019-10" db="EMBL/GenBank/DDBJ databases">
        <authorList>
            <person name="Palmer J.M."/>
        </authorList>
    </citation>
    <scope>NUCLEOTIDE SEQUENCE [LARGE SCALE GENOMIC DNA]</scope>
    <source>
        <strain evidence="2 3">TWF694</strain>
    </source>
</reference>
<feature type="domain" description="Cytosolic endo-beta-N-acetylglucosaminidase TIM barrel" evidence="1">
    <location>
        <begin position="66"/>
        <end position="350"/>
    </location>
</feature>
<evidence type="ECO:0000313" key="3">
    <source>
        <dbReference type="Proteomes" id="UP001365542"/>
    </source>
</evidence>
<name>A0AAV9X790_9PEZI</name>
<organism evidence="2 3">
    <name type="scientific">Orbilia ellipsospora</name>
    <dbReference type="NCBI Taxonomy" id="2528407"/>
    <lineage>
        <taxon>Eukaryota</taxon>
        <taxon>Fungi</taxon>
        <taxon>Dikarya</taxon>
        <taxon>Ascomycota</taxon>
        <taxon>Pezizomycotina</taxon>
        <taxon>Orbiliomycetes</taxon>
        <taxon>Orbiliales</taxon>
        <taxon>Orbiliaceae</taxon>
        <taxon>Orbilia</taxon>
    </lineage>
</organism>
<dbReference type="InterPro" id="IPR005201">
    <property type="entry name" value="TIM_ENGase"/>
</dbReference>
<keyword evidence="3" id="KW-1185">Reference proteome</keyword>
<dbReference type="EMBL" id="JAVHJO010000008">
    <property type="protein sequence ID" value="KAK6537950.1"/>
    <property type="molecule type" value="Genomic_DNA"/>
</dbReference>
<protein>
    <recommendedName>
        <fullName evidence="1">Cytosolic endo-beta-N-acetylglucosaminidase TIM barrel domain-containing protein</fullName>
    </recommendedName>
</protein>
<dbReference type="InterPro" id="IPR032979">
    <property type="entry name" value="ENGase"/>
</dbReference>
<dbReference type="PANTHER" id="PTHR13246:SF1">
    <property type="entry name" value="CYTOSOLIC ENDO-BETA-N-ACETYLGLUCOSAMINIDASE"/>
    <property type="match status" value="1"/>
</dbReference>
<sequence length="627" mass="70675">MKFFEDLASVRHWQPDSSREGEALDIANIPLQERPILEGRDPFRLLVCHDFKGGYLPYEDSQGIFSENAVYTLEYLHLISTFVYFSHRRVTIPPAPWINVMHKNGIRVLGTFLVEPGNTSGFDDLLERDPNGNYIFVEKLADLAAYYGFDGWLLNFEAHFPDSTYNLQDTIKFIEDLRIGCDKRVKGSQVVWYDSLTIYNRVAYANGLSPANAPFFKASSALFTNYRWNPLTQLLTTAALSKSLNRSADVYMGIDIFGRGTFGGGGWGIGTALSVIRPAELSAAIFAPGWVFENFDGVKFEERNRKFWIDGQASDPELICRPVSEFAPAWEAGTEEFFYTNFSRGYGKKWFQEGREVSSKPWVHIGVQSVLPSFYPADTDRLTWGFADNIAYDGGYSLQINYRRATIVDSKVSYCRLYKLNMKYKPDLRLAFSYTLATAQKGRVAMYFILQHFNGVTERHEVGLPVQEGWGIKTVTLDVGKSETEWFGMKVIELGIVYINSNSETDTSEPETSMVLTLGHLCLSGYPEPKLPGISKIIPNVFPSGKRRLSWGLDYSSFTPVDMSPINRTSKTTGEFAYFVIFKGLGEFLGVSHCLEFIAEADGTELTGIFRVDGVAFDGRVVKGAWF</sequence>
<dbReference type="Gene3D" id="3.20.20.80">
    <property type="entry name" value="Glycosidases"/>
    <property type="match status" value="1"/>
</dbReference>
<evidence type="ECO:0000313" key="2">
    <source>
        <dbReference type="EMBL" id="KAK6537950.1"/>
    </source>
</evidence>
<evidence type="ECO:0000259" key="1">
    <source>
        <dbReference type="Pfam" id="PF03644"/>
    </source>
</evidence>
<dbReference type="AlphaFoldDB" id="A0AAV9X790"/>